<dbReference type="InterPro" id="IPR056884">
    <property type="entry name" value="NPHP3-like_N"/>
</dbReference>
<evidence type="ECO:0000313" key="3">
    <source>
        <dbReference type="EMBL" id="KJA18497.1"/>
    </source>
</evidence>
<protein>
    <recommendedName>
        <fullName evidence="2">Nephrocystin 3-like N-terminal domain-containing protein</fullName>
    </recommendedName>
</protein>
<proteinExistence type="predicted"/>
<accession>A0A0D2KUW8</accession>
<feature type="domain" description="Nephrocystin 3-like N-terminal" evidence="2">
    <location>
        <begin position="2"/>
        <end position="159"/>
    </location>
</feature>
<gene>
    <name evidence="3" type="ORF">HYPSUDRAFT_205320</name>
</gene>
<dbReference type="EMBL" id="KN817588">
    <property type="protein sequence ID" value="KJA18497.1"/>
    <property type="molecule type" value="Genomic_DNA"/>
</dbReference>
<dbReference type="STRING" id="945553.A0A0D2KUW8"/>
<dbReference type="Proteomes" id="UP000054270">
    <property type="component" value="Unassembled WGS sequence"/>
</dbReference>
<keyword evidence="4" id="KW-1185">Reference proteome</keyword>
<reference evidence="4" key="1">
    <citation type="submission" date="2014-04" db="EMBL/GenBank/DDBJ databases">
        <title>Evolutionary Origins and Diversification of the Mycorrhizal Mutualists.</title>
        <authorList>
            <consortium name="DOE Joint Genome Institute"/>
            <consortium name="Mycorrhizal Genomics Consortium"/>
            <person name="Kohler A."/>
            <person name="Kuo A."/>
            <person name="Nagy L.G."/>
            <person name="Floudas D."/>
            <person name="Copeland A."/>
            <person name="Barry K.W."/>
            <person name="Cichocki N."/>
            <person name="Veneault-Fourrey C."/>
            <person name="LaButti K."/>
            <person name="Lindquist E.A."/>
            <person name="Lipzen A."/>
            <person name="Lundell T."/>
            <person name="Morin E."/>
            <person name="Murat C."/>
            <person name="Riley R."/>
            <person name="Ohm R."/>
            <person name="Sun H."/>
            <person name="Tunlid A."/>
            <person name="Henrissat B."/>
            <person name="Grigoriev I.V."/>
            <person name="Hibbett D.S."/>
            <person name="Martin F."/>
        </authorList>
    </citation>
    <scope>NUCLEOTIDE SEQUENCE [LARGE SCALE GENOMIC DNA]</scope>
    <source>
        <strain evidence="4">FD-334 SS-4</strain>
    </source>
</reference>
<organism evidence="3 4">
    <name type="scientific">Hypholoma sublateritium (strain FD-334 SS-4)</name>
    <dbReference type="NCBI Taxonomy" id="945553"/>
    <lineage>
        <taxon>Eukaryota</taxon>
        <taxon>Fungi</taxon>
        <taxon>Dikarya</taxon>
        <taxon>Basidiomycota</taxon>
        <taxon>Agaricomycotina</taxon>
        <taxon>Agaricomycetes</taxon>
        <taxon>Agaricomycetidae</taxon>
        <taxon>Agaricales</taxon>
        <taxon>Agaricineae</taxon>
        <taxon>Strophariaceae</taxon>
        <taxon>Hypholoma</taxon>
    </lineage>
</organism>
<evidence type="ECO:0000259" key="2">
    <source>
        <dbReference type="Pfam" id="PF24883"/>
    </source>
</evidence>
<dbReference type="Pfam" id="PF24883">
    <property type="entry name" value="NPHP3_N"/>
    <property type="match status" value="1"/>
</dbReference>
<evidence type="ECO:0000256" key="1">
    <source>
        <dbReference type="ARBA" id="ARBA00022737"/>
    </source>
</evidence>
<name>A0A0D2KUW8_HYPSF</name>
<keyword evidence="1" id="KW-0677">Repeat</keyword>
<sequence length="247" mass="27129">MDWTKDSGVAEHMLWVHGPSFTHTIAHAVANLQEQEHATLVTYFVGRTPDNEDVRARFISTITYQLCLSFPKLREEIGAAVAHDPVVLLRSVARQLDSLILQPLAPFLSVSDSMGGVRHHPVVIIVDGCDSLDDFTRTCVINALFKLARQFPLRVRILLFTESSSGVSAPLTSGVDDGSVIEISFGAERPQVDNQARQYLPFTLGAIIEQVWNTVNIPVGTSVQSGMAGFKSSSPHTRDCSWELSID</sequence>
<dbReference type="AlphaFoldDB" id="A0A0D2KUW8"/>
<evidence type="ECO:0000313" key="4">
    <source>
        <dbReference type="Proteomes" id="UP000054270"/>
    </source>
</evidence>